<protein>
    <submittedName>
        <fullName evidence="2">Uncharacterized protein</fullName>
    </submittedName>
</protein>
<feature type="compositionally biased region" description="Basic and acidic residues" evidence="1">
    <location>
        <begin position="109"/>
        <end position="120"/>
    </location>
</feature>
<organism evidence="2 3">
    <name type="scientific">Triparma verrucosa</name>
    <dbReference type="NCBI Taxonomy" id="1606542"/>
    <lineage>
        <taxon>Eukaryota</taxon>
        <taxon>Sar</taxon>
        <taxon>Stramenopiles</taxon>
        <taxon>Ochrophyta</taxon>
        <taxon>Bolidophyceae</taxon>
        <taxon>Parmales</taxon>
        <taxon>Triparmaceae</taxon>
        <taxon>Triparma</taxon>
    </lineage>
</organism>
<evidence type="ECO:0000313" key="3">
    <source>
        <dbReference type="Proteomes" id="UP001165160"/>
    </source>
</evidence>
<name>A0A9W7KSA8_9STRA</name>
<feature type="region of interest" description="Disordered" evidence="1">
    <location>
        <begin position="109"/>
        <end position="154"/>
    </location>
</feature>
<dbReference type="EMBL" id="BRXX01000403">
    <property type="protein sequence ID" value="GMI09636.1"/>
    <property type="molecule type" value="Genomic_DNA"/>
</dbReference>
<dbReference type="Proteomes" id="UP001165160">
    <property type="component" value="Unassembled WGS sequence"/>
</dbReference>
<evidence type="ECO:0000313" key="2">
    <source>
        <dbReference type="EMBL" id="GMI09636.1"/>
    </source>
</evidence>
<dbReference type="AlphaFoldDB" id="A0A9W7KSA8"/>
<reference evidence="3" key="1">
    <citation type="journal article" date="2023" name="Commun. Biol.">
        <title>Genome analysis of Parmales, the sister group of diatoms, reveals the evolutionary specialization of diatoms from phago-mixotrophs to photoautotrophs.</title>
        <authorList>
            <person name="Ban H."/>
            <person name="Sato S."/>
            <person name="Yoshikawa S."/>
            <person name="Yamada K."/>
            <person name="Nakamura Y."/>
            <person name="Ichinomiya M."/>
            <person name="Sato N."/>
            <person name="Blanc-Mathieu R."/>
            <person name="Endo H."/>
            <person name="Kuwata A."/>
            <person name="Ogata H."/>
        </authorList>
    </citation>
    <scope>NUCLEOTIDE SEQUENCE [LARGE SCALE GENOMIC DNA]</scope>
    <source>
        <strain evidence="3">NIES 3699</strain>
    </source>
</reference>
<feature type="compositionally biased region" description="Basic residues" evidence="1">
    <location>
        <begin position="121"/>
        <end position="134"/>
    </location>
</feature>
<comment type="caution">
    <text evidence="2">The sequence shown here is derived from an EMBL/GenBank/DDBJ whole genome shotgun (WGS) entry which is preliminary data.</text>
</comment>
<sequence length="154" mass="17476">MLIFWTAGIHITSSHPCDSEHAANCPAAAGERLGECLEALSDNSSSQSCKEWLHVQSVCSSELLDQCDKRNEGSPCKYTDDAIPCLAFWTHPDYRVGYSVACKELLPKGEKEEISEETKSERHRRKEERKRKRREKMEKEQEGNPLNLPDPGEL</sequence>
<proteinExistence type="predicted"/>
<evidence type="ECO:0000256" key="1">
    <source>
        <dbReference type="SAM" id="MobiDB-lite"/>
    </source>
</evidence>
<accession>A0A9W7KSA8</accession>
<keyword evidence="3" id="KW-1185">Reference proteome</keyword>
<gene>
    <name evidence="2" type="ORF">TrVE_jg9698</name>
</gene>